<dbReference type="PANTHER" id="PTHR37423">
    <property type="entry name" value="SOLUBLE LYTIC MUREIN TRANSGLYCOSYLASE-RELATED"/>
    <property type="match status" value="1"/>
</dbReference>
<feature type="domain" description="LysM" evidence="3">
    <location>
        <begin position="407"/>
        <end position="440"/>
    </location>
</feature>
<dbReference type="CDD" id="cd16894">
    <property type="entry name" value="MltD-like"/>
    <property type="match status" value="1"/>
</dbReference>
<dbReference type="InterPro" id="IPR008258">
    <property type="entry name" value="Transglycosylase_SLT_dom_1"/>
</dbReference>
<evidence type="ECO:0000259" key="2">
    <source>
        <dbReference type="Pfam" id="PF01464"/>
    </source>
</evidence>
<dbReference type="Gene3D" id="1.10.530.10">
    <property type="match status" value="1"/>
</dbReference>
<dbReference type="EMBL" id="BLLL01000016">
    <property type="protein sequence ID" value="GFH63425.1"/>
    <property type="molecule type" value="Genomic_DNA"/>
</dbReference>
<dbReference type="AlphaFoldDB" id="A0A6L2R7E6"/>
<gene>
    <name evidence="4" type="ORF">ZNDK_1196</name>
</gene>
<name>A0A6L2R7E6_9BACT</name>
<dbReference type="InterPro" id="IPR036779">
    <property type="entry name" value="LysM_dom_sf"/>
</dbReference>
<dbReference type="InterPro" id="IPR023346">
    <property type="entry name" value="Lysozyme-like_dom_sf"/>
</dbReference>
<feature type="domain" description="Transglycosylase SLT" evidence="2">
    <location>
        <begin position="116"/>
        <end position="215"/>
    </location>
</feature>
<evidence type="ECO:0000256" key="1">
    <source>
        <dbReference type="ARBA" id="ARBA00007734"/>
    </source>
</evidence>
<proteinExistence type="inferred from homology"/>
<organism evidence="4 5">
    <name type="scientific">Candidatus Desulfovibrio kirbyi</name>
    <dbReference type="NCBI Taxonomy" id="2696086"/>
    <lineage>
        <taxon>Bacteria</taxon>
        <taxon>Pseudomonadati</taxon>
        <taxon>Thermodesulfobacteriota</taxon>
        <taxon>Desulfovibrionia</taxon>
        <taxon>Desulfovibrionales</taxon>
        <taxon>Desulfovibrionaceae</taxon>
        <taxon>Desulfovibrio</taxon>
    </lineage>
</organism>
<dbReference type="Proteomes" id="UP000505077">
    <property type="component" value="Unassembled WGS sequence"/>
</dbReference>
<dbReference type="PROSITE" id="PS51257">
    <property type="entry name" value="PROKAR_LIPOPROTEIN"/>
    <property type="match status" value="1"/>
</dbReference>
<accession>A0A6L2R7E6</accession>
<comment type="caution">
    <text evidence="4">The sequence shown here is derived from an EMBL/GenBank/DDBJ whole genome shotgun (WGS) entry which is preliminary data.</text>
</comment>
<dbReference type="Pfam" id="PF01476">
    <property type="entry name" value="LysM"/>
    <property type="match status" value="2"/>
</dbReference>
<evidence type="ECO:0000259" key="3">
    <source>
        <dbReference type="Pfam" id="PF01476"/>
    </source>
</evidence>
<dbReference type="InterPro" id="IPR018392">
    <property type="entry name" value="LysM"/>
</dbReference>
<comment type="similarity">
    <text evidence="1">Belongs to the transglycosylase Slt family.</text>
</comment>
<evidence type="ECO:0000313" key="4">
    <source>
        <dbReference type="EMBL" id="GFH63425.1"/>
    </source>
</evidence>
<sequence length="442" mass="49230">MNRPNSYSHAFLYFLCALYLVLAGGCGTHQGGLQNGDHGFVVPEDDSSAPLTRTELAALQSTGQIDRNVPATAMADVARQYKHFLRKGRNTMSMFSKRSEQYLAYARKVFRSRGIPDELAYLAIVESGYRANAKSPAGAVGAWQFMPYTATQYGLRQDWWTDERLDPYKSTEAAADYLRKLHGDFGDWATAAAAYNAGEGKINRAKQGTGARHFYEIAERNHRLDEKAQLRDETKQYVPRLLAVTKIMRNLPQLGFDPISPETAPGVLRFSARPGTDLKGLARQCGIDWDEFAALNPHHKRPITSTERSSHVYVPVCNERQATNFLRSPASAPYADWRPSSVRSKVDSWEKISRRSGASVAQLRAVNPDHSALRAGDTVLVPRSVDMSHAAVAALDKRETPRRAGKAVARKYNVSIRDLQEYNQIADANKVRAGHVLRIPAR</sequence>
<evidence type="ECO:0000313" key="5">
    <source>
        <dbReference type="Proteomes" id="UP000505077"/>
    </source>
</evidence>
<dbReference type="SUPFAM" id="SSF53955">
    <property type="entry name" value="Lysozyme-like"/>
    <property type="match status" value="1"/>
</dbReference>
<reference evidence="4 5" key="1">
    <citation type="journal article" date="2020" name="ISME J.">
        <title>Parallel Reductive Genome Evolution in Desulfovibrio Ectosymbionts Independently Acquired by Trichonympha Protists in the Termite Gut.</title>
        <authorList>
            <person name="Takeuchi M."/>
            <person name="Kuwahara H."/>
            <person name="Murakami T."/>
            <person name="Takahashi K."/>
            <person name="Kajitani R."/>
            <person name="Toyoda A."/>
            <person name="Itoh T."/>
            <person name="Ohkuma M."/>
            <person name="Hongoh Y."/>
        </authorList>
    </citation>
    <scope>NUCLEOTIDE SEQUENCE [LARGE SCALE GENOMIC DNA]</scope>
    <source>
        <strain evidence="4">ZnDsv-02</strain>
    </source>
</reference>
<protein>
    <submittedName>
        <fullName evidence="4">Lytic transglycosylase</fullName>
    </submittedName>
</protein>
<dbReference type="Pfam" id="PF01464">
    <property type="entry name" value="SLT"/>
    <property type="match status" value="1"/>
</dbReference>
<dbReference type="PANTHER" id="PTHR37423:SF2">
    <property type="entry name" value="MEMBRANE-BOUND LYTIC MUREIN TRANSGLYCOSYLASE C"/>
    <property type="match status" value="1"/>
</dbReference>
<dbReference type="Gene3D" id="3.10.350.10">
    <property type="entry name" value="LysM domain"/>
    <property type="match status" value="1"/>
</dbReference>
<feature type="domain" description="LysM" evidence="3">
    <location>
        <begin position="347"/>
        <end position="382"/>
    </location>
</feature>